<evidence type="ECO:0000256" key="1">
    <source>
        <dbReference type="SAM" id="MobiDB-lite"/>
    </source>
</evidence>
<dbReference type="EMBL" id="CABFNO020001394">
    <property type="protein sequence ID" value="CAG9984729.1"/>
    <property type="molecule type" value="Genomic_DNA"/>
</dbReference>
<organism evidence="2 3">
    <name type="scientific">Clonostachys byssicola</name>
    <dbReference type="NCBI Taxonomy" id="160290"/>
    <lineage>
        <taxon>Eukaryota</taxon>
        <taxon>Fungi</taxon>
        <taxon>Dikarya</taxon>
        <taxon>Ascomycota</taxon>
        <taxon>Pezizomycotina</taxon>
        <taxon>Sordariomycetes</taxon>
        <taxon>Hypocreomycetidae</taxon>
        <taxon>Hypocreales</taxon>
        <taxon>Bionectriaceae</taxon>
        <taxon>Clonostachys</taxon>
    </lineage>
</organism>
<reference evidence="2 3" key="2">
    <citation type="submission" date="2021-10" db="EMBL/GenBank/DDBJ databases">
        <authorList>
            <person name="Piombo E."/>
        </authorList>
    </citation>
    <scope>NUCLEOTIDE SEQUENCE [LARGE SCALE GENOMIC DNA]</scope>
</reference>
<accession>A0A9N9Y134</accession>
<reference evidence="3" key="1">
    <citation type="submission" date="2019-06" db="EMBL/GenBank/DDBJ databases">
        <authorList>
            <person name="Broberg M."/>
        </authorList>
    </citation>
    <scope>NUCLEOTIDE SEQUENCE [LARGE SCALE GENOMIC DNA]</scope>
</reference>
<proteinExistence type="predicted"/>
<dbReference type="AlphaFoldDB" id="A0A9N9Y134"/>
<keyword evidence="3" id="KW-1185">Reference proteome</keyword>
<sequence length="443" mass="50247">MNLLLKICLRPNPPHNVFYALVEACQDAWAEQSESGTASWAFNGVVYSDLLRAAVQLGEFDFFEEVAKNRDMRDNVPLEFFTWVREWVGYDRKEAASRFEQIHAGLPYCLPSNFDDLFATIEAFAPLDKRSHNCLVAARFTYEVLWHRAQEPDPSHLSKSDGRAMVKCARYLAARSFLSEVAVQKLSQCYDDPEIIFGFLSQIKEDMIEGIRQPTIVIAAHTVAADLLINANPGEWQSSPVIESLFGKGSVEERSAVKSEDIAEFLSIFLEHNPEEYGLVLNFMENLIEALPDLQMRSLTSLWIPFLSALTRILTSNNIPFTDPVCQTLYLTFISKLVNDFVGHEPPELSDSLRGTKPFSVNTKVRKLWHKRRVEAVALLKSFDQSHLKSLLESKYDILFRMQHLIVAKPPPLQKQLKKLPGAANPSSTSPRRGAKRKAKKMN</sequence>
<evidence type="ECO:0000313" key="3">
    <source>
        <dbReference type="Proteomes" id="UP000754883"/>
    </source>
</evidence>
<evidence type="ECO:0000313" key="2">
    <source>
        <dbReference type="EMBL" id="CAG9984729.1"/>
    </source>
</evidence>
<dbReference type="OrthoDB" id="10353372at2759"/>
<protein>
    <submittedName>
        <fullName evidence="2">Uncharacterized protein</fullName>
    </submittedName>
</protein>
<gene>
    <name evidence="2" type="ORF">CBYS24578_00006484</name>
</gene>
<comment type="caution">
    <text evidence="2">The sequence shown here is derived from an EMBL/GenBank/DDBJ whole genome shotgun (WGS) entry which is preliminary data.</text>
</comment>
<feature type="region of interest" description="Disordered" evidence="1">
    <location>
        <begin position="414"/>
        <end position="443"/>
    </location>
</feature>
<name>A0A9N9Y134_9HYPO</name>
<dbReference type="Proteomes" id="UP000754883">
    <property type="component" value="Unassembled WGS sequence"/>
</dbReference>
<feature type="compositionally biased region" description="Basic residues" evidence="1">
    <location>
        <begin position="433"/>
        <end position="443"/>
    </location>
</feature>